<keyword evidence="5" id="KW-0680">Restriction system</keyword>
<name>A0A8J8FFK9_9BACT</name>
<feature type="active site" evidence="7">
    <location>
        <position position="106"/>
    </location>
</feature>
<dbReference type="GO" id="GO:0009307">
    <property type="term" value="P:DNA restriction-modification system"/>
    <property type="evidence" value="ECO:0007669"/>
    <property type="project" value="UniProtKB-KW"/>
</dbReference>
<evidence type="ECO:0000313" key="9">
    <source>
        <dbReference type="Proteomes" id="UP000598971"/>
    </source>
</evidence>
<dbReference type="GO" id="GO:0044027">
    <property type="term" value="P:negative regulation of gene expression via chromosomal CpG island methylation"/>
    <property type="evidence" value="ECO:0007669"/>
    <property type="project" value="TreeGrafter"/>
</dbReference>
<comment type="similarity">
    <text evidence="7">Belongs to the class I-like SAM-binding methyltransferase superfamily. C5-methyltransferase family.</text>
</comment>
<dbReference type="InterPro" id="IPR001525">
    <property type="entry name" value="C5_MeTfrase"/>
</dbReference>
<dbReference type="Gene3D" id="3.40.50.150">
    <property type="entry name" value="Vaccinia Virus protein VP39"/>
    <property type="match status" value="1"/>
</dbReference>
<evidence type="ECO:0000256" key="6">
    <source>
        <dbReference type="ARBA" id="ARBA00047422"/>
    </source>
</evidence>
<dbReference type="SUPFAM" id="SSF53335">
    <property type="entry name" value="S-adenosyl-L-methionine-dependent methyltransferases"/>
    <property type="match status" value="1"/>
</dbReference>
<proteinExistence type="inferred from homology"/>
<dbReference type="PRINTS" id="PR00105">
    <property type="entry name" value="C5METTRFRASE"/>
</dbReference>
<evidence type="ECO:0000256" key="4">
    <source>
        <dbReference type="ARBA" id="ARBA00022691"/>
    </source>
</evidence>
<comment type="catalytic activity">
    <reaction evidence="6">
        <text>a 2'-deoxycytidine in DNA + S-adenosyl-L-methionine = a 5-methyl-2'-deoxycytidine in DNA + S-adenosyl-L-homocysteine + H(+)</text>
        <dbReference type="Rhea" id="RHEA:13681"/>
        <dbReference type="Rhea" id="RHEA-COMP:11369"/>
        <dbReference type="Rhea" id="RHEA-COMP:11370"/>
        <dbReference type="ChEBI" id="CHEBI:15378"/>
        <dbReference type="ChEBI" id="CHEBI:57856"/>
        <dbReference type="ChEBI" id="CHEBI:59789"/>
        <dbReference type="ChEBI" id="CHEBI:85452"/>
        <dbReference type="ChEBI" id="CHEBI:85454"/>
        <dbReference type="EC" id="2.1.1.37"/>
    </reaction>
</comment>
<dbReference type="EMBL" id="WHPF01000013">
    <property type="protein sequence ID" value="NNV57206.1"/>
    <property type="molecule type" value="Genomic_DNA"/>
</dbReference>
<dbReference type="AlphaFoldDB" id="A0A8J8FFK9"/>
<organism evidence="8 9">
    <name type="scientific">Limnovirga soli</name>
    <dbReference type="NCBI Taxonomy" id="2656915"/>
    <lineage>
        <taxon>Bacteria</taxon>
        <taxon>Pseudomonadati</taxon>
        <taxon>Bacteroidota</taxon>
        <taxon>Chitinophagia</taxon>
        <taxon>Chitinophagales</taxon>
        <taxon>Chitinophagaceae</taxon>
        <taxon>Limnovirga</taxon>
    </lineage>
</organism>
<dbReference type="Proteomes" id="UP000598971">
    <property type="component" value="Unassembled WGS sequence"/>
</dbReference>
<evidence type="ECO:0000256" key="5">
    <source>
        <dbReference type="ARBA" id="ARBA00022747"/>
    </source>
</evidence>
<dbReference type="RefSeq" id="WP_171609155.1">
    <property type="nucleotide sequence ID" value="NZ_WHPF01000013.1"/>
</dbReference>
<gene>
    <name evidence="8" type="ORF">GD597_17165</name>
</gene>
<dbReference type="GO" id="GO:0032259">
    <property type="term" value="P:methylation"/>
    <property type="evidence" value="ECO:0007669"/>
    <property type="project" value="UniProtKB-KW"/>
</dbReference>
<evidence type="ECO:0000313" key="8">
    <source>
        <dbReference type="EMBL" id="NNV57206.1"/>
    </source>
</evidence>
<sequence length="317" mass="36042">MSYDLTTIGFFSGVGGMSKGLKLAGFKNVYSSDNWDVAGQFYINNLPENNGLDIGDYRTSQGHYQFGEAEGDIYNINFESVNKFLKRFKVKLKRGEIALINSGSVCHNLSKINPNRYPFADSNYYMFNQFDMVDEFMPAGALFEQVDGMFDNKVNPFVSELMRHYAHTLKHNYHMEVQIMNAKNYGGRQDRKRTIFMLVRKDVGVPSFPPPCAVKPEQFMNNLLPNITHYNTGKNWKSTKDIVAGTLTANGRIKVIDGTTFEERKMKLEEYQVISNLEGCNFDGISLTNSIKLMGNMVQIPFMAALGNHMRTEILKC</sequence>
<dbReference type="InterPro" id="IPR050390">
    <property type="entry name" value="C5-Methyltransferase"/>
</dbReference>
<dbReference type="PROSITE" id="PS51679">
    <property type="entry name" value="SAM_MT_C5"/>
    <property type="match status" value="1"/>
</dbReference>
<keyword evidence="9" id="KW-1185">Reference proteome</keyword>
<evidence type="ECO:0000256" key="7">
    <source>
        <dbReference type="PROSITE-ProRule" id="PRU01016"/>
    </source>
</evidence>
<dbReference type="PANTHER" id="PTHR10629:SF52">
    <property type="entry name" value="DNA (CYTOSINE-5)-METHYLTRANSFERASE 1"/>
    <property type="match status" value="1"/>
</dbReference>
<comment type="caution">
    <text evidence="8">The sequence shown here is derived from an EMBL/GenBank/DDBJ whole genome shotgun (WGS) entry which is preliminary data.</text>
</comment>
<accession>A0A8J8FFK9</accession>
<dbReference type="Pfam" id="PF00145">
    <property type="entry name" value="DNA_methylase"/>
    <property type="match status" value="1"/>
</dbReference>
<dbReference type="GO" id="GO:0003886">
    <property type="term" value="F:DNA (cytosine-5-)-methyltransferase activity"/>
    <property type="evidence" value="ECO:0007669"/>
    <property type="project" value="UniProtKB-EC"/>
</dbReference>
<reference evidence="8" key="1">
    <citation type="submission" date="2019-10" db="EMBL/GenBank/DDBJ databases">
        <title>Draft genome sequence of Panacibacter sp. KCS-6.</title>
        <authorList>
            <person name="Yim K.J."/>
        </authorList>
    </citation>
    <scope>NUCLEOTIDE SEQUENCE</scope>
    <source>
        <strain evidence="8">KCS-6</strain>
    </source>
</reference>
<dbReference type="GO" id="GO:0003677">
    <property type="term" value="F:DNA binding"/>
    <property type="evidence" value="ECO:0007669"/>
    <property type="project" value="TreeGrafter"/>
</dbReference>
<dbReference type="EC" id="2.1.1.37" evidence="1"/>
<evidence type="ECO:0000256" key="2">
    <source>
        <dbReference type="ARBA" id="ARBA00022603"/>
    </source>
</evidence>
<evidence type="ECO:0000256" key="3">
    <source>
        <dbReference type="ARBA" id="ARBA00022679"/>
    </source>
</evidence>
<keyword evidence="2 7" id="KW-0489">Methyltransferase</keyword>
<keyword evidence="4 7" id="KW-0949">S-adenosyl-L-methionine</keyword>
<dbReference type="InterPro" id="IPR029063">
    <property type="entry name" value="SAM-dependent_MTases_sf"/>
</dbReference>
<evidence type="ECO:0000256" key="1">
    <source>
        <dbReference type="ARBA" id="ARBA00011975"/>
    </source>
</evidence>
<dbReference type="PANTHER" id="PTHR10629">
    <property type="entry name" value="CYTOSINE-SPECIFIC METHYLTRANSFERASE"/>
    <property type="match status" value="1"/>
</dbReference>
<keyword evidence="3 7" id="KW-0808">Transferase</keyword>
<protein>
    <recommendedName>
        <fullName evidence="1">DNA (cytosine-5-)-methyltransferase</fullName>
        <ecNumber evidence="1">2.1.1.37</ecNumber>
    </recommendedName>
</protein>